<name>A0A1H1M0Q5_9CORY</name>
<proteinExistence type="inferred from homology"/>
<dbReference type="GO" id="GO:0016787">
    <property type="term" value="F:hydrolase activity"/>
    <property type="evidence" value="ECO:0007669"/>
    <property type="project" value="UniProtKB-KW"/>
</dbReference>
<keyword evidence="2 3" id="KW-0378">Hydrolase</keyword>
<sequence>MSRSSTRTVDVDCPAGTVRGVVHEDEGVRRFHSIAYSRIPAPFNDALAAEPSSLIDATTPRPDDTALSLTTPATARPGADLPVMVFIHGGRFEEGTHADPRTGAVGLCRRGVIQVQLGYRLRLAGLARFPDDAPSHFRAVHDCQLGLEWIQRNIEAFGGDPTNVTVVGQSAGAALTLWLSRRDHYRGEFRRVLSLSPAFPRMSYDARKPVLRSALGAPLTRSKLNALSRTAPARLERAYRRLRTFYFTDMALGPAPLEPAELAEVDIVVTSTREEMYATGAFADARGLGVVTLRGLGKRMGLPFARYRSYIGEARALSPANVSGRFFSDSLIRRWVDAVAEGAPGPLWQAELTSAYGPLRHSGELETLFTPGTRLNSWLVDYCGGARPGWPQYGPGRSVLRAEIDGPGCEVVEDPLGYVRRAFSAG</sequence>
<dbReference type="eggNOG" id="COG2272">
    <property type="taxonomic scope" value="Bacteria"/>
</dbReference>
<dbReference type="RefSeq" id="WP_019193243.1">
    <property type="nucleotide sequence ID" value="NZ_LT629765.1"/>
</dbReference>
<dbReference type="SUPFAM" id="SSF53474">
    <property type="entry name" value="alpha/beta-Hydrolases"/>
    <property type="match status" value="1"/>
</dbReference>
<dbReference type="AlphaFoldDB" id="A0A1H1M0Q5"/>
<reference evidence="5 6" key="1">
    <citation type="submission" date="2016-10" db="EMBL/GenBank/DDBJ databases">
        <authorList>
            <person name="de Groot N.N."/>
        </authorList>
    </citation>
    <scope>NUCLEOTIDE SEQUENCE [LARGE SCALE GENOMIC DNA]</scope>
    <source>
        <strain evidence="5 6">DSM 45434</strain>
    </source>
</reference>
<evidence type="ECO:0000313" key="6">
    <source>
        <dbReference type="Proteomes" id="UP000182237"/>
    </source>
</evidence>
<gene>
    <name evidence="5" type="ORF">SAMN04488539_0398</name>
</gene>
<dbReference type="OrthoDB" id="3199405at2"/>
<evidence type="ECO:0000256" key="1">
    <source>
        <dbReference type="ARBA" id="ARBA00005964"/>
    </source>
</evidence>
<comment type="similarity">
    <text evidence="1 3">Belongs to the type-B carboxylesterase/lipase family.</text>
</comment>
<dbReference type="PANTHER" id="PTHR43142">
    <property type="entry name" value="CARBOXYLIC ESTER HYDROLASE"/>
    <property type="match status" value="1"/>
</dbReference>
<evidence type="ECO:0000313" key="5">
    <source>
        <dbReference type="EMBL" id="SDR80331.1"/>
    </source>
</evidence>
<dbReference type="Proteomes" id="UP000182237">
    <property type="component" value="Chromosome I"/>
</dbReference>
<dbReference type="EMBL" id="LT629765">
    <property type="protein sequence ID" value="SDR80331.1"/>
    <property type="molecule type" value="Genomic_DNA"/>
</dbReference>
<dbReference type="PANTHER" id="PTHR43142:SF1">
    <property type="entry name" value="CARBOXYLIC ESTER HYDROLASE"/>
    <property type="match status" value="1"/>
</dbReference>
<accession>A0A1H1M0Q5</accession>
<dbReference type="STRING" id="1203190.GCA_000312345_00374"/>
<dbReference type="InterPro" id="IPR019826">
    <property type="entry name" value="Carboxylesterase_B_AS"/>
</dbReference>
<dbReference type="EC" id="3.1.1.-" evidence="3"/>
<keyword evidence="6" id="KW-1185">Reference proteome</keyword>
<dbReference type="Gene3D" id="3.40.50.1820">
    <property type="entry name" value="alpha/beta hydrolase"/>
    <property type="match status" value="1"/>
</dbReference>
<feature type="domain" description="Carboxylesterase type B" evidence="4">
    <location>
        <begin position="67"/>
        <end position="197"/>
    </location>
</feature>
<protein>
    <recommendedName>
        <fullName evidence="3">Carboxylic ester hydrolase</fullName>
        <ecNumber evidence="3">3.1.1.-</ecNumber>
    </recommendedName>
</protein>
<evidence type="ECO:0000259" key="4">
    <source>
        <dbReference type="Pfam" id="PF00135"/>
    </source>
</evidence>
<evidence type="ECO:0000256" key="2">
    <source>
        <dbReference type="ARBA" id="ARBA00022801"/>
    </source>
</evidence>
<dbReference type="InterPro" id="IPR029058">
    <property type="entry name" value="AB_hydrolase_fold"/>
</dbReference>
<organism evidence="5 6">
    <name type="scientific">Corynebacterium timonense</name>
    <dbReference type="NCBI Taxonomy" id="441500"/>
    <lineage>
        <taxon>Bacteria</taxon>
        <taxon>Bacillati</taxon>
        <taxon>Actinomycetota</taxon>
        <taxon>Actinomycetes</taxon>
        <taxon>Mycobacteriales</taxon>
        <taxon>Corynebacteriaceae</taxon>
        <taxon>Corynebacterium</taxon>
    </lineage>
</organism>
<dbReference type="Pfam" id="PF00135">
    <property type="entry name" value="COesterase"/>
    <property type="match status" value="1"/>
</dbReference>
<dbReference type="PROSITE" id="PS00122">
    <property type="entry name" value="CARBOXYLESTERASE_B_1"/>
    <property type="match status" value="1"/>
</dbReference>
<dbReference type="InterPro" id="IPR002018">
    <property type="entry name" value="CarbesteraseB"/>
</dbReference>
<evidence type="ECO:0000256" key="3">
    <source>
        <dbReference type="RuleBase" id="RU361235"/>
    </source>
</evidence>